<evidence type="ECO:0000256" key="4">
    <source>
        <dbReference type="ARBA" id="ARBA00022741"/>
    </source>
</evidence>
<dbReference type="RefSeq" id="WP_249737902.1">
    <property type="nucleotide sequence ID" value="NZ_JAKNCJ010000005.1"/>
</dbReference>
<keyword evidence="5 9" id="KW-0418">Kinase</keyword>
<evidence type="ECO:0000259" key="7">
    <source>
        <dbReference type="Pfam" id="PF00288"/>
    </source>
</evidence>
<evidence type="ECO:0000256" key="3">
    <source>
        <dbReference type="ARBA" id="ARBA00022679"/>
    </source>
</evidence>
<evidence type="ECO:0000256" key="1">
    <source>
        <dbReference type="ARBA" id="ARBA00005017"/>
    </source>
</evidence>
<dbReference type="InterPro" id="IPR005917">
    <property type="entry name" value="Pmev_kinase_bact"/>
</dbReference>
<dbReference type="PANTHER" id="PTHR31814:SF2">
    <property type="entry name" value="PHOSPHOMEVALONATE KINASE"/>
    <property type="match status" value="1"/>
</dbReference>
<dbReference type="NCBIfam" id="TIGR01220">
    <property type="entry name" value="Pmev_kin_Gr_pos"/>
    <property type="match status" value="1"/>
</dbReference>
<dbReference type="EMBL" id="JAKNCJ010000005">
    <property type="protein sequence ID" value="MCL6423826.1"/>
    <property type="molecule type" value="Genomic_DNA"/>
</dbReference>
<evidence type="ECO:0000259" key="8">
    <source>
        <dbReference type="Pfam" id="PF08544"/>
    </source>
</evidence>
<dbReference type="PANTHER" id="PTHR31814">
    <property type="match status" value="1"/>
</dbReference>
<proteinExistence type="predicted"/>
<dbReference type="GO" id="GO:0004631">
    <property type="term" value="F:phosphomevalonate kinase activity"/>
    <property type="evidence" value="ECO:0007669"/>
    <property type="project" value="UniProtKB-EC"/>
</dbReference>
<dbReference type="InterPro" id="IPR035102">
    <property type="entry name" value="Phosphomevalonate_kinase"/>
</dbReference>
<dbReference type="Pfam" id="PF08544">
    <property type="entry name" value="GHMP_kinases_C"/>
    <property type="match status" value="1"/>
</dbReference>
<protein>
    <recommendedName>
        <fullName evidence="2">phosphomevalonate kinase</fullName>
        <ecNumber evidence="2">2.7.4.2</ecNumber>
    </recommendedName>
</protein>
<evidence type="ECO:0000256" key="5">
    <source>
        <dbReference type="ARBA" id="ARBA00022777"/>
    </source>
</evidence>
<comment type="pathway">
    <text evidence="1">Isoprenoid biosynthesis; isopentenyl diphosphate biosynthesis via mevalonate pathway; isopentenyl diphosphate from (R)-mevalonate: step 2/3.</text>
</comment>
<dbReference type="SUPFAM" id="SSF55060">
    <property type="entry name" value="GHMP Kinase, C-terminal domain"/>
    <property type="match status" value="1"/>
</dbReference>
<dbReference type="InterPro" id="IPR014721">
    <property type="entry name" value="Ribsml_uS5_D2-typ_fold_subgr"/>
</dbReference>
<dbReference type="InterPro" id="IPR036554">
    <property type="entry name" value="GHMP_kinase_C_sf"/>
</dbReference>
<dbReference type="InterPro" id="IPR020568">
    <property type="entry name" value="Ribosomal_Su5_D2-typ_SF"/>
</dbReference>
<accession>A0ABT0R1M2</accession>
<organism evidence="9 10">
    <name type="scientific">Brachybacterium equifaecis</name>
    <dbReference type="NCBI Taxonomy" id="2910770"/>
    <lineage>
        <taxon>Bacteria</taxon>
        <taxon>Bacillati</taxon>
        <taxon>Actinomycetota</taxon>
        <taxon>Actinomycetes</taxon>
        <taxon>Micrococcales</taxon>
        <taxon>Dermabacteraceae</taxon>
        <taxon>Brachybacterium</taxon>
    </lineage>
</organism>
<feature type="domain" description="GHMP kinase N-terminal" evidence="7">
    <location>
        <begin position="81"/>
        <end position="169"/>
    </location>
</feature>
<dbReference type="InterPro" id="IPR006204">
    <property type="entry name" value="GHMP_kinase_N_dom"/>
</dbReference>
<keyword evidence="3 9" id="KW-0808">Transferase</keyword>
<gene>
    <name evidence="9" type="ORF">Bequi_10600</name>
</gene>
<evidence type="ECO:0000256" key="2">
    <source>
        <dbReference type="ARBA" id="ARBA00012958"/>
    </source>
</evidence>
<dbReference type="Proteomes" id="UP001203761">
    <property type="component" value="Unassembled WGS sequence"/>
</dbReference>
<sequence length="360" mass="37959">MITTRAPGKLYIAGEYAVVEPGHPAVLMAVDRFLTVELTEAEGRGMVHSSRYGRGPLTWVREGESIVVDHSPFDYVTAAIAIMDKLRAERGLAPRYFDLRISSELDDPSGLKFGLGSSGAVTVAIIDALNRFHGLELSTWQRFQLALLATISVSPKASGGDLAASTYGGWICYTAPDRSALLALLEGGSLAEVLDAPEWGICRIAPLGEPAGITMLVGWTGTPASTERLVDRVSRPEAEVSAQYARFLEDSREAVEELVAAWGTDPSAVLAVLRRCRRLLQGLGALRGSTIETAQLGALCDLAEAAGAAGKPSGAGGGDCGIVALPDGADAQEILSRWREVGILPLDLHVNPSETEGAPA</sequence>
<name>A0ABT0R1M2_9MICO</name>
<dbReference type="InterPro" id="IPR013750">
    <property type="entry name" value="GHMP_kinase_C_dom"/>
</dbReference>
<feature type="domain" description="GHMP kinase C-terminal" evidence="8">
    <location>
        <begin position="288"/>
        <end position="342"/>
    </location>
</feature>
<dbReference type="Pfam" id="PF00288">
    <property type="entry name" value="GHMP_kinases_N"/>
    <property type="match status" value="1"/>
</dbReference>
<keyword evidence="10" id="KW-1185">Reference proteome</keyword>
<evidence type="ECO:0000313" key="9">
    <source>
        <dbReference type="EMBL" id="MCL6423826.1"/>
    </source>
</evidence>
<dbReference type="EC" id="2.7.4.2" evidence="2"/>
<dbReference type="Gene3D" id="3.30.70.890">
    <property type="entry name" value="GHMP kinase, C-terminal domain"/>
    <property type="match status" value="1"/>
</dbReference>
<keyword evidence="4" id="KW-0547">Nucleotide-binding</keyword>
<reference evidence="9" key="1">
    <citation type="submission" date="2022-02" db="EMBL/GenBank/DDBJ databases">
        <authorList>
            <person name="Lee M."/>
            <person name="Kim S.-J."/>
            <person name="Jung M.-Y."/>
        </authorList>
    </citation>
    <scope>NUCLEOTIDE SEQUENCE</scope>
    <source>
        <strain evidence="9">JHP9</strain>
    </source>
</reference>
<dbReference type="Gene3D" id="3.30.230.10">
    <property type="match status" value="1"/>
</dbReference>
<keyword evidence="6" id="KW-0067">ATP-binding</keyword>
<evidence type="ECO:0000313" key="10">
    <source>
        <dbReference type="Proteomes" id="UP001203761"/>
    </source>
</evidence>
<comment type="caution">
    <text evidence="9">The sequence shown here is derived from an EMBL/GenBank/DDBJ whole genome shotgun (WGS) entry which is preliminary data.</text>
</comment>
<evidence type="ECO:0000256" key="6">
    <source>
        <dbReference type="ARBA" id="ARBA00022840"/>
    </source>
</evidence>
<dbReference type="SUPFAM" id="SSF54211">
    <property type="entry name" value="Ribosomal protein S5 domain 2-like"/>
    <property type="match status" value="1"/>
</dbReference>
<dbReference type="PRINTS" id="PR00959">
    <property type="entry name" value="MEVGALKINASE"/>
</dbReference>